<name>A0A923SS03_9FIRM</name>
<evidence type="ECO:0000256" key="1">
    <source>
        <dbReference type="ARBA" id="ARBA00023239"/>
    </source>
</evidence>
<dbReference type="PANTHER" id="PTHR21240">
    <property type="entry name" value="2-AMINO-3-CARBOXYLMUCONATE-6-SEMIALDEHYDE DECARBOXYLASE"/>
    <property type="match status" value="1"/>
</dbReference>
<dbReference type="GO" id="GO:0016831">
    <property type="term" value="F:carboxy-lyase activity"/>
    <property type="evidence" value="ECO:0007669"/>
    <property type="project" value="InterPro"/>
</dbReference>
<feature type="domain" description="Amidohydrolase-related" evidence="2">
    <location>
        <begin position="4"/>
        <end position="268"/>
    </location>
</feature>
<reference evidence="3" key="1">
    <citation type="submission" date="2020-08" db="EMBL/GenBank/DDBJ databases">
        <title>Genome public.</title>
        <authorList>
            <person name="Liu C."/>
            <person name="Sun Q."/>
        </authorList>
    </citation>
    <scope>NUCLEOTIDE SEQUENCE</scope>
    <source>
        <strain evidence="3">BX12</strain>
    </source>
</reference>
<dbReference type="InterPro" id="IPR032466">
    <property type="entry name" value="Metal_Hydrolase"/>
</dbReference>
<evidence type="ECO:0000313" key="4">
    <source>
        <dbReference type="Proteomes" id="UP000602647"/>
    </source>
</evidence>
<proteinExistence type="predicted"/>
<dbReference type="Gene3D" id="3.20.20.140">
    <property type="entry name" value="Metal-dependent hydrolases"/>
    <property type="match status" value="1"/>
</dbReference>
<keyword evidence="1" id="KW-0456">Lyase</keyword>
<organism evidence="3 4">
    <name type="scientific">Zhenpiania hominis</name>
    <dbReference type="NCBI Taxonomy" id="2763644"/>
    <lineage>
        <taxon>Bacteria</taxon>
        <taxon>Bacillati</taxon>
        <taxon>Bacillota</taxon>
        <taxon>Clostridia</taxon>
        <taxon>Peptostreptococcales</taxon>
        <taxon>Anaerovoracaceae</taxon>
        <taxon>Zhenpiania</taxon>
    </lineage>
</organism>
<dbReference type="RefSeq" id="WP_187304331.1">
    <property type="nucleotide sequence ID" value="NZ_JACRYT010000029.1"/>
</dbReference>
<dbReference type="SUPFAM" id="SSF51556">
    <property type="entry name" value="Metallo-dependent hydrolases"/>
    <property type="match status" value="1"/>
</dbReference>
<dbReference type="CDD" id="cd01292">
    <property type="entry name" value="metallo-dependent_hydrolases"/>
    <property type="match status" value="1"/>
</dbReference>
<evidence type="ECO:0000259" key="2">
    <source>
        <dbReference type="Pfam" id="PF04909"/>
    </source>
</evidence>
<dbReference type="Pfam" id="PF04909">
    <property type="entry name" value="Amidohydro_2"/>
    <property type="match status" value="1"/>
</dbReference>
<dbReference type="EMBL" id="JACRYT010000029">
    <property type="protein sequence ID" value="MBC6681236.1"/>
    <property type="molecule type" value="Genomic_DNA"/>
</dbReference>
<dbReference type="AlphaFoldDB" id="A0A923SS03"/>
<dbReference type="PANTHER" id="PTHR21240:SF19">
    <property type="entry name" value="CATALYTIC_ HYDROLASE"/>
    <property type="match status" value="1"/>
</dbReference>
<dbReference type="InterPro" id="IPR006680">
    <property type="entry name" value="Amidohydro-rel"/>
</dbReference>
<gene>
    <name evidence="3" type="ORF">H9L42_15565</name>
</gene>
<dbReference type="GO" id="GO:0016787">
    <property type="term" value="F:hydrolase activity"/>
    <property type="evidence" value="ECO:0007669"/>
    <property type="project" value="InterPro"/>
</dbReference>
<keyword evidence="4" id="KW-1185">Reference proteome</keyword>
<sequence length="272" mass="31174">MKIIDAHLHFWPEEEGFTNLALAAGHENNAEHLEKAYEELGIVCGIVMGNRSVDPEDHRYPDFLRYCIGMDSFYLTENDVSESVEALEENLKRPQCVGIKLYPGYSPIYVSDPIYEPVYELAKTYGKPVAVHTGETSMASAYLKYSHPLSLDQAAAEHPQVQFVMCHYGNPWLMDAAAVVSKNPNVAADISGLLEGRVSLDVLFEEKRGYMEALRTWMGYLHEYEDILFGTDWPLANLKEYIEFVKRLVPEKYWEKVFFDNADRIYRLGLKK</sequence>
<protein>
    <submittedName>
        <fullName evidence="3">Amidohydrolase</fullName>
    </submittedName>
</protein>
<accession>A0A923SS03</accession>
<dbReference type="Proteomes" id="UP000602647">
    <property type="component" value="Unassembled WGS sequence"/>
</dbReference>
<evidence type="ECO:0000313" key="3">
    <source>
        <dbReference type="EMBL" id="MBC6681236.1"/>
    </source>
</evidence>
<dbReference type="InterPro" id="IPR032465">
    <property type="entry name" value="ACMSD"/>
</dbReference>
<comment type="caution">
    <text evidence="3">The sequence shown here is derived from an EMBL/GenBank/DDBJ whole genome shotgun (WGS) entry which is preliminary data.</text>
</comment>